<proteinExistence type="predicted"/>
<organism evidence="5 6">
    <name type="scientific">Acipenser ruthenus</name>
    <name type="common">Sterlet sturgeon</name>
    <dbReference type="NCBI Taxonomy" id="7906"/>
    <lineage>
        <taxon>Eukaryota</taxon>
        <taxon>Metazoa</taxon>
        <taxon>Chordata</taxon>
        <taxon>Craniata</taxon>
        <taxon>Vertebrata</taxon>
        <taxon>Euteleostomi</taxon>
        <taxon>Actinopterygii</taxon>
        <taxon>Chondrostei</taxon>
        <taxon>Acipenseriformes</taxon>
        <taxon>Acipenseridae</taxon>
        <taxon>Acipenser</taxon>
    </lineage>
</organism>
<feature type="compositionally biased region" description="Low complexity" evidence="3">
    <location>
        <begin position="839"/>
        <end position="856"/>
    </location>
</feature>
<feature type="domain" description="DH" evidence="4">
    <location>
        <begin position="1029"/>
        <end position="1216"/>
    </location>
</feature>
<dbReference type="InterPro" id="IPR035899">
    <property type="entry name" value="DBL_dom_sf"/>
</dbReference>
<keyword evidence="6" id="KW-1185">Reference proteome</keyword>
<feature type="compositionally biased region" description="Basic and acidic residues" evidence="3">
    <location>
        <begin position="963"/>
        <end position="972"/>
    </location>
</feature>
<feature type="region of interest" description="Disordered" evidence="3">
    <location>
        <begin position="698"/>
        <end position="738"/>
    </location>
</feature>
<dbReference type="SMART" id="SM00325">
    <property type="entry name" value="RhoGEF"/>
    <property type="match status" value="1"/>
</dbReference>
<reference evidence="5 6" key="1">
    <citation type="submission" date="2019-01" db="EMBL/GenBank/DDBJ databases">
        <title>Draft Genome and Complete Hox-Cluster Characterization of the Sterlet Sturgeon (Acipenser ruthenus).</title>
        <authorList>
            <person name="Wei Q."/>
        </authorList>
    </citation>
    <scope>NUCLEOTIDE SEQUENCE [LARGE SCALE GENOMIC DNA]</scope>
    <source>
        <strain evidence="5">WHYD16114868_AA</strain>
        <tissue evidence="5">Blood</tissue>
    </source>
</reference>
<feature type="compositionally biased region" description="Polar residues" evidence="3">
    <location>
        <begin position="627"/>
        <end position="645"/>
    </location>
</feature>
<evidence type="ECO:0000313" key="5">
    <source>
        <dbReference type="EMBL" id="RXM27781.1"/>
    </source>
</evidence>
<dbReference type="Gene3D" id="1.20.900.10">
    <property type="entry name" value="Dbl homology (DH) domain"/>
    <property type="match status" value="1"/>
</dbReference>
<dbReference type="InterPro" id="IPR000219">
    <property type="entry name" value="DH_dom"/>
</dbReference>
<feature type="region of interest" description="Disordered" evidence="3">
    <location>
        <begin position="893"/>
        <end position="972"/>
    </location>
</feature>
<feature type="compositionally biased region" description="Low complexity" evidence="3">
    <location>
        <begin position="941"/>
        <end position="952"/>
    </location>
</feature>
<gene>
    <name evidence="5" type="ORF">EOD39_10354</name>
</gene>
<evidence type="ECO:0000313" key="6">
    <source>
        <dbReference type="Proteomes" id="UP000289886"/>
    </source>
</evidence>
<dbReference type="PANTHER" id="PTHR46006:SF5">
    <property type="entry name" value="DH DOMAIN-CONTAINING PROTEIN"/>
    <property type="match status" value="1"/>
</dbReference>
<name>A0A444TXY6_ACIRT</name>
<dbReference type="SUPFAM" id="SSF48065">
    <property type="entry name" value="DBL homology domain (DH-domain)"/>
    <property type="match status" value="1"/>
</dbReference>
<keyword evidence="2" id="KW-0963">Cytoplasm</keyword>
<dbReference type="GO" id="GO:0005737">
    <property type="term" value="C:cytoplasm"/>
    <property type="evidence" value="ECO:0007669"/>
    <property type="project" value="UniProtKB-SubCell"/>
</dbReference>
<dbReference type="PANTHER" id="PTHR46006">
    <property type="entry name" value="RHO GUANINE NUCLEOTIDE EXCHANGE FACTOR AT 64C, ISOFORM A"/>
    <property type="match status" value="1"/>
</dbReference>
<comment type="subcellular location">
    <subcellularLocation>
        <location evidence="1">Cytoplasm</location>
    </subcellularLocation>
</comment>
<feature type="region of interest" description="Disordered" evidence="3">
    <location>
        <begin position="446"/>
        <end position="469"/>
    </location>
</feature>
<dbReference type="Pfam" id="PF00621">
    <property type="entry name" value="RhoGEF"/>
    <property type="match status" value="1"/>
</dbReference>
<protein>
    <submittedName>
        <fullName evidence="5">Myosin-M heavy chain</fullName>
    </submittedName>
</protein>
<dbReference type="CDD" id="cd00160">
    <property type="entry name" value="RhoGEF"/>
    <property type="match status" value="1"/>
</dbReference>
<dbReference type="PROSITE" id="PS50010">
    <property type="entry name" value="DH_2"/>
    <property type="match status" value="1"/>
</dbReference>
<feature type="region of interest" description="Disordered" evidence="3">
    <location>
        <begin position="825"/>
        <end position="876"/>
    </location>
</feature>
<dbReference type="EMBL" id="SCEB01215772">
    <property type="protein sequence ID" value="RXM27781.1"/>
    <property type="molecule type" value="Genomic_DNA"/>
</dbReference>
<sequence length="1411" mass="155063">MLQNDLWISGRCCDSWSPSSWPVIDRVCLVIPSRQPGSDQDTPDHVPVCDVRDNSKALQQVRCLGGICPLGFLGIMESRTSAALMPDVKATPCDCSAAGSPAGCSIDSERCLSNLPASLSVLGDPLSTFSSPAAVPYSSLHRELGQCQVMLRCHGLGPRCCSTSSVHGEQGQCQGICPLGFLGIMESRTSAALMPDVKATPCDCSAAGSPAGCSIDSERCLSNLPASLSVLGDPLSTFSSPAAVPYSSLHRELGQCQVMLRCHGLGPRCCSTSSVHGEQGQCQVMPRCHGLGPRCSSTSSLHPVKHVDPRLLPVEEYAAKWASLCVNNTRSRLYRSMENIHWTAVSDSSLYSFSPPLKSVDSEFIFHCTATSHWYNSSSSEGPLGSALDNTPLYSQRVPVRRDLPLFTRAPQWLFPALDEKVMNGDAIRGLKEKLRLQSIKVSEPKKPIRPPQASLGEPVAKDSIENGTPRKCSSGCSVDCCERPEERSSPSQCSTAVNRQTASFARRITSPEEIKQEVRRRLQLRRQSSTPNLNLHSVEQCGEVVKSQTSESITQHSSKAERRELSLTAAGRKRYSKGRLHIPTFEEFKSMRKRETGQASAVEGTAQRPSEGGSWAEEGAAGKPVTEQTSEGGCQTAPQENLNNVPPADPGCCSERVEFESRSCDSRGPAEQLSCQEDSAAPDSTCQSESLVSTICTSPIPRSPLPHGGGSGVNQHQSKKKFSKDFSSPDEPQAAETQSTCCPSLLLEATDLSSYGAKICKMKEGFIGSAFDLIKKSCSAETAAEAPVTASHDVDKADITAQGESNQSRAVSMTMRACSMETNIQPSGAQPAEPCHPSPACRRSSSDAASDAPESVKAQRECRLRPHFSDPMPADAAKRKQLEMKIAAAARLHSQRRHQEREAGPVVAKVNSVHSCGSEPKTGQDGGSPNTSHRAKQRWSSLSSDSGVVGLADDKEEEEAEEPRSEVERADSGIRTAMAKNWRKRQTDIKAWESHRPCSDCGERDSVSEPGAGRRDSLCDKCVKLRIERKEAILEFMNTECSYGEDLRIIREEFYFPMQTAGLLTSEQLSVVFSNVQELLEVNEKFTELLQDGIDQGDEDLLNVCIGEIFLEFVNMLPAFQTYCLQQSTSINMLNTLEKEKELLRIFLDVSQNDNSALRRMNLRSFLMAPLQRVTKYPLLLSRISKATTEKHPDHSSLREAKSRVESHLEHINMKSKQEGGSWSLRSFRRDSRKNRDVINIEMRELSMKSAGWPRESTRFVMEGQMQLSQPADGQWVRKGSKALKFQSVHVLLMVHMNLDGGASSDSLAQREPVREAVLVLIKDKSSGKLAVLREPVRLSNCVVSADPDCDDTFELLDIQREAFVLRAAERSRTLQWFRQVKRYSRELGFWKKRRNALPNIMISTVHTRS</sequence>
<dbReference type="InterPro" id="IPR051480">
    <property type="entry name" value="Endocytic_GEF_Adapter"/>
</dbReference>
<evidence type="ECO:0000256" key="3">
    <source>
        <dbReference type="SAM" id="MobiDB-lite"/>
    </source>
</evidence>
<feature type="compositionally biased region" description="Basic and acidic residues" evidence="3">
    <location>
        <begin position="858"/>
        <end position="869"/>
    </location>
</feature>
<evidence type="ECO:0000256" key="2">
    <source>
        <dbReference type="ARBA" id="ARBA00022490"/>
    </source>
</evidence>
<dbReference type="GO" id="GO:0005085">
    <property type="term" value="F:guanyl-nucleotide exchange factor activity"/>
    <property type="evidence" value="ECO:0007669"/>
    <property type="project" value="InterPro"/>
</dbReference>
<feature type="compositionally biased region" description="Low complexity" evidence="3">
    <location>
        <begin position="611"/>
        <end position="623"/>
    </location>
</feature>
<accession>A0A444TXY6</accession>
<comment type="caution">
    <text evidence="5">The sequence shown here is derived from an EMBL/GenBank/DDBJ whole genome shotgun (WGS) entry which is preliminary data.</text>
</comment>
<evidence type="ECO:0000256" key="1">
    <source>
        <dbReference type="ARBA" id="ARBA00004496"/>
    </source>
</evidence>
<dbReference type="GO" id="GO:0035025">
    <property type="term" value="P:positive regulation of Rho protein signal transduction"/>
    <property type="evidence" value="ECO:0007669"/>
    <property type="project" value="TreeGrafter"/>
</dbReference>
<feature type="region of interest" description="Disordered" evidence="3">
    <location>
        <begin position="591"/>
        <end position="647"/>
    </location>
</feature>
<dbReference type="Proteomes" id="UP000289886">
    <property type="component" value="Unassembled WGS sequence"/>
</dbReference>
<evidence type="ECO:0000259" key="4">
    <source>
        <dbReference type="PROSITE" id="PS50010"/>
    </source>
</evidence>